<dbReference type="PANTHER" id="PTHR38733">
    <property type="entry name" value="PROTEIN MCRC"/>
    <property type="match status" value="1"/>
</dbReference>
<organism evidence="1 2">
    <name type="scientific">Zunongwangia pacifica</name>
    <dbReference type="NCBI Taxonomy" id="2911062"/>
    <lineage>
        <taxon>Bacteria</taxon>
        <taxon>Pseudomonadati</taxon>
        <taxon>Bacteroidota</taxon>
        <taxon>Flavobacteriia</taxon>
        <taxon>Flavobacteriales</taxon>
        <taxon>Flavobacteriaceae</taxon>
        <taxon>Zunongwangia</taxon>
    </lineage>
</organism>
<dbReference type="Gene3D" id="3.90.320.10">
    <property type="match status" value="1"/>
</dbReference>
<gene>
    <name evidence="1" type="ORF">L1967_21725</name>
</gene>
<evidence type="ECO:0000313" key="1">
    <source>
        <dbReference type="EMBL" id="MCL6220919.1"/>
    </source>
</evidence>
<reference evidence="1" key="1">
    <citation type="submission" date="2022-01" db="EMBL/GenBank/DDBJ databases">
        <title>Genome sequencing of Zunongwangia sp. M21534 genome.</title>
        <authorList>
            <person name="Chen Y."/>
            <person name="Dong C."/>
            <person name="Shao Z."/>
        </authorList>
    </citation>
    <scope>NUCLEOTIDE SEQUENCE</scope>
    <source>
        <strain evidence="1">MCCC M21534</strain>
    </source>
</reference>
<accession>A0A9X2CQ54</accession>
<dbReference type="EMBL" id="JAKHSK010000067">
    <property type="protein sequence ID" value="MCL6220919.1"/>
    <property type="molecule type" value="Genomic_DNA"/>
</dbReference>
<evidence type="ECO:0000313" key="2">
    <source>
        <dbReference type="Proteomes" id="UP001139521"/>
    </source>
</evidence>
<keyword evidence="2" id="KW-1185">Reference proteome</keyword>
<dbReference type="RefSeq" id="WP_249603592.1">
    <property type="nucleotide sequence ID" value="NZ_JAKHSK010000067.1"/>
</dbReference>
<dbReference type="InterPro" id="IPR011604">
    <property type="entry name" value="PDDEXK-like_dom_sf"/>
</dbReference>
<dbReference type="AlphaFoldDB" id="A0A9X2CQ54"/>
<sequence length="413" mass="48178">MPRNEPLQVFEYESLRVGAVKGNTKFQQKHFKALVKLNELHGNKYFTVGYKKITFQQYVGVLQVDDLCIEVLPKADRNAAKPGVWRNVLIDMLKATRKLKVNQVEHANVTKQSKHFLDIYFEWYLDEVQKLIHQGLIKKYDRKQGNLTILKGKLVFAKQISQNLVHKERFYTQHQVYDKDHLIHRILYQALGIIEQFTRGGYLYGKCKSIQLDFPEVKAIQATAATFTQLTIGRKERPYTTALEIARLIILNFAPNVKSGSEKMIALLFDMNNLWEEYVLVQLKKAVQNKEYRVLGQHSKTFWNGISIRPDMVVMKGDKTEFIIDTKWKIIDQHKPSTNDLRQMYVYNEYWQSPKAILLYPTNEEKEFKIKEFENIEGRGTHHQCGLGWIGVIKNGALNKEMGKDLLKLLAIE</sequence>
<comment type="caution">
    <text evidence="1">The sequence shown here is derived from an EMBL/GenBank/DDBJ whole genome shotgun (WGS) entry which is preliminary data.</text>
</comment>
<dbReference type="Proteomes" id="UP001139521">
    <property type="component" value="Unassembled WGS sequence"/>
</dbReference>
<dbReference type="InterPro" id="IPR019292">
    <property type="entry name" value="McrC"/>
</dbReference>
<dbReference type="Pfam" id="PF10117">
    <property type="entry name" value="McrBC"/>
    <property type="match status" value="1"/>
</dbReference>
<name>A0A9X2CQ54_9FLAO</name>
<proteinExistence type="predicted"/>
<dbReference type="PANTHER" id="PTHR38733:SF1">
    <property type="entry name" value="TYPE IV METHYL-DIRECTED RESTRICTION ENZYME ECOKMCRBC"/>
    <property type="match status" value="1"/>
</dbReference>
<protein>
    <submittedName>
        <fullName evidence="1">McrC family protein</fullName>
    </submittedName>
</protein>